<evidence type="ECO:0000259" key="1">
    <source>
        <dbReference type="Pfam" id="PF07883"/>
    </source>
</evidence>
<dbReference type="InterPro" id="IPR014710">
    <property type="entry name" value="RmlC-like_jellyroll"/>
</dbReference>
<proteinExistence type="predicted"/>
<comment type="caution">
    <text evidence="2">The sequence shown here is derived from an EMBL/GenBank/DDBJ whole genome shotgun (WGS) entry which is preliminary data.</text>
</comment>
<dbReference type="RefSeq" id="WP_377282301.1">
    <property type="nucleotide sequence ID" value="NZ_JBHRSI010000006.1"/>
</dbReference>
<dbReference type="InterPro" id="IPR013096">
    <property type="entry name" value="Cupin_2"/>
</dbReference>
<dbReference type="Gene3D" id="2.60.120.10">
    <property type="entry name" value="Jelly Rolls"/>
    <property type="match status" value="1"/>
</dbReference>
<dbReference type="EMBL" id="JBHUEY010000001">
    <property type="protein sequence ID" value="MFD1782627.1"/>
    <property type="molecule type" value="Genomic_DNA"/>
</dbReference>
<keyword evidence="3" id="KW-1185">Reference proteome</keyword>
<dbReference type="PANTHER" id="PTHR36440:SF1">
    <property type="entry name" value="PUTATIVE (AFU_ORTHOLOGUE AFUA_8G07350)-RELATED"/>
    <property type="match status" value="1"/>
</dbReference>
<evidence type="ECO:0000313" key="2">
    <source>
        <dbReference type="EMBL" id="MFD1782627.1"/>
    </source>
</evidence>
<reference evidence="3" key="1">
    <citation type="journal article" date="2019" name="Int. J. Syst. Evol. Microbiol.">
        <title>The Global Catalogue of Microorganisms (GCM) 10K type strain sequencing project: providing services to taxonomists for standard genome sequencing and annotation.</title>
        <authorList>
            <consortium name="The Broad Institute Genomics Platform"/>
            <consortium name="The Broad Institute Genome Sequencing Center for Infectious Disease"/>
            <person name="Wu L."/>
            <person name="Ma J."/>
        </authorList>
    </citation>
    <scope>NUCLEOTIDE SEQUENCE [LARGE SCALE GENOMIC DNA]</scope>
    <source>
        <strain evidence="3">DFY28</strain>
    </source>
</reference>
<protein>
    <submittedName>
        <fullName evidence="2">Cupin domain-containing protein</fullName>
    </submittedName>
</protein>
<organism evidence="2 3">
    <name type="scientific">Phenylobacterium terrae</name>
    <dbReference type="NCBI Taxonomy" id="2665495"/>
    <lineage>
        <taxon>Bacteria</taxon>
        <taxon>Pseudomonadati</taxon>
        <taxon>Pseudomonadota</taxon>
        <taxon>Alphaproteobacteria</taxon>
        <taxon>Caulobacterales</taxon>
        <taxon>Caulobacteraceae</taxon>
        <taxon>Phenylobacterium</taxon>
    </lineage>
</organism>
<dbReference type="InterPro" id="IPR011051">
    <property type="entry name" value="RmlC_Cupin_sf"/>
</dbReference>
<name>A0ABW4MXB3_9CAUL</name>
<evidence type="ECO:0000313" key="3">
    <source>
        <dbReference type="Proteomes" id="UP001597237"/>
    </source>
</evidence>
<dbReference type="Pfam" id="PF07883">
    <property type="entry name" value="Cupin_2"/>
    <property type="match status" value="1"/>
</dbReference>
<feature type="domain" description="Cupin type-2" evidence="1">
    <location>
        <begin position="35"/>
        <end position="101"/>
    </location>
</feature>
<sequence length="155" mass="16868">MQTPQDNALWFLNTRVRFLRSSATGADGLSVQEHRLPFGDSPPLHVHEREDEIFHILEGTIRFKVGDDEVTAGPGQSLIGPKGVPHSFRVESPEGARMLVMSVGPDFEGLIRDVGRPAETDGLPEPMEPTPQMQADLARLAAARRIALIGPPMAA</sequence>
<accession>A0ABW4MXB3</accession>
<dbReference type="SUPFAM" id="SSF51182">
    <property type="entry name" value="RmlC-like cupins"/>
    <property type="match status" value="1"/>
</dbReference>
<gene>
    <name evidence="2" type="ORF">ACFSC0_04410</name>
</gene>
<dbReference type="PANTHER" id="PTHR36440">
    <property type="entry name" value="PUTATIVE (AFU_ORTHOLOGUE AFUA_8G07350)-RELATED"/>
    <property type="match status" value="1"/>
</dbReference>
<dbReference type="Proteomes" id="UP001597237">
    <property type="component" value="Unassembled WGS sequence"/>
</dbReference>
<dbReference type="InterPro" id="IPR053146">
    <property type="entry name" value="QDO-like"/>
</dbReference>